<dbReference type="Proteomes" id="UP000649617">
    <property type="component" value="Unassembled WGS sequence"/>
</dbReference>
<name>A0A812IUK0_SYMPI</name>
<organism evidence="1 2">
    <name type="scientific">Symbiodinium pilosum</name>
    <name type="common">Dinoflagellate</name>
    <dbReference type="NCBI Taxonomy" id="2952"/>
    <lineage>
        <taxon>Eukaryota</taxon>
        <taxon>Sar</taxon>
        <taxon>Alveolata</taxon>
        <taxon>Dinophyceae</taxon>
        <taxon>Suessiales</taxon>
        <taxon>Symbiodiniaceae</taxon>
        <taxon>Symbiodinium</taxon>
    </lineage>
</organism>
<dbReference type="EMBL" id="CAJNIZ010001120">
    <property type="protein sequence ID" value="CAE7183214.1"/>
    <property type="molecule type" value="Genomic_DNA"/>
</dbReference>
<gene>
    <name evidence="1" type="ORF">SPIL2461_LOCUS1178</name>
</gene>
<comment type="caution">
    <text evidence="1">The sequence shown here is derived from an EMBL/GenBank/DDBJ whole genome shotgun (WGS) entry which is preliminary data.</text>
</comment>
<proteinExistence type="predicted"/>
<evidence type="ECO:0000313" key="2">
    <source>
        <dbReference type="Proteomes" id="UP000649617"/>
    </source>
</evidence>
<keyword evidence="2" id="KW-1185">Reference proteome</keyword>
<dbReference type="AlphaFoldDB" id="A0A812IUK0"/>
<feature type="non-terminal residue" evidence="1">
    <location>
        <position position="101"/>
    </location>
</feature>
<feature type="non-terminal residue" evidence="1">
    <location>
        <position position="1"/>
    </location>
</feature>
<evidence type="ECO:0000313" key="1">
    <source>
        <dbReference type="EMBL" id="CAE7183214.1"/>
    </source>
</evidence>
<reference evidence="1" key="1">
    <citation type="submission" date="2021-02" db="EMBL/GenBank/DDBJ databases">
        <authorList>
            <person name="Dougan E. K."/>
            <person name="Rhodes N."/>
            <person name="Thang M."/>
            <person name="Chan C."/>
        </authorList>
    </citation>
    <scope>NUCLEOTIDE SEQUENCE</scope>
</reference>
<accession>A0A812IUK0</accession>
<sequence>RKLVELAKLQLPGLLPRRNFPDDGRQRLTPLRRRPVHRRCFEVQQDSAVEAAWSPEELALTFPVSASTGGLNNLAQHRVGYIEGLLRVLNPDVQCLSRVDP</sequence>
<protein>
    <submittedName>
        <fullName evidence="1">Uncharacterized protein</fullName>
    </submittedName>
</protein>